<evidence type="ECO:0000313" key="3">
    <source>
        <dbReference type="Proteomes" id="UP000597761"/>
    </source>
</evidence>
<keyword evidence="1" id="KW-0732">Signal</keyword>
<dbReference type="RefSeq" id="WP_188667610.1">
    <property type="nucleotide sequence ID" value="NZ_BMJI01000006.1"/>
</dbReference>
<keyword evidence="3" id="KW-1185">Reference proteome</keyword>
<evidence type="ECO:0008006" key="4">
    <source>
        <dbReference type="Google" id="ProtNLM"/>
    </source>
</evidence>
<gene>
    <name evidence="2" type="ORF">GCM10011512_13870</name>
</gene>
<evidence type="ECO:0000256" key="1">
    <source>
        <dbReference type="SAM" id="SignalP"/>
    </source>
</evidence>
<reference evidence="3" key="1">
    <citation type="journal article" date="2019" name="Int. J. Syst. Evol. Microbiol.">
        <title>The Global Catalogue of Microorganisms (GCM) 10K type strain sequencing project: providing services to taxonomists for standard genome sequencing and annotation.</title>
        <authorList>
            <consortium name="The Broad Institute Genomics Platform"/>
            <consortium name="The Broad Institute Genome Sequencing Center for Infectious Disease"/>
            <person name="Wu L."/>
            <person name="Ma J."/>
        </authorList>
    </citation>
    <scope>NUCLEOTIDE SEQUENCE [LARGE SCALE GENOMIC DNA]</scope>
    <source>
        <strain evidence="3">CGMCC 1.15480</strain>
    </source>
</reference>
<evidence type="ECO:0000313" key="2">
    <source>
        <dbReference type="EMBL" id="GGC88157.1"/>
    </source>
</evidence>
<feature type="signal peptide" evidence="1">
    <location>
        <begin position="1"/>
        <end position="29"/>
    </location>
</feature>
<name>A0ABQ1NZA1_9MICC</name>
<sequence>MRSTRTSLSRGLVGGALALALAVSGSVTTAVVAPAEAQAADVWNCDVDANGTLTARFRLTRYSTGTSMTLQASYYNTSKYRIHPTQVVWNEVIGPNSFATKEKWWVGDTWNPQRIRTSGRTIDDAFVNVELVHRTTGATVHRSCFRAF</sequence>
<accession>A0ABQ1NZA1</accession>
<comment type="caution">
    <text evidence="2">The sequence shown here is derived from an EMBL/GenBank/DDBJ whole genome shotgun (WGS) entry which is preliminary data.</text>
</comment>
<dbReference type="EMBL" id="BMJI01000006">
    <property type="protein sequence ID" value="GGC88157.1"/>
    <property type="molecule type" value="Genomic_DNA"/>
</dbReference>
<protein>
    <recommendedName>
        <fullName evidence="4">Secreted protein</fullName>
    </recommendedName>
</protein>
<feature type="chain" id="PRO_5045596414" description="Secreted protein" evidence="1">
    <location>
        <begin position="30"/>
        <end position="148"/>
    </location>
</feature>
<dbReference type="Proteomes" id="UP000597761">
    <property type="component" value="Unassembled WGS sequence"/>
</dbReference>
<proteinExistence type="predicted"/>
<organism evidence="2 3">
    <name type="scientific">Tersicoccus solisilvae</name>
    <dbReference type="NCBI Taxonomy" id="1882339"/>
    <lineage>
        <taxon>Bacteria</taxon>
        <taxon>Bacillati</taxon>
        <taxon>Actinomycetota</taxon>
        <taxon>Actinomycetes</taxon>
        <taxon>Micrococcales</taxon>
        <taxon>Micrococcaceae</taxon>
        <taxon>Tersicoccus</taxon>
    </lineage>
</organism>